<dbReference type="PANTHER" id="PTHR45625">
    <property type="entry name" value="PEPTIDYL-PROLYL CIS-TRANS ISOMERASE-RELATED"/>
    <property type="match status" value="1"/>
</dbReference>
<evidence type="ECO:0000256" key="1">
    <source>
        <dbReference type="ARBA" id="ARBA00013194"/>
    </source>
</evidence>
<gene>
    <name evidence="6" type="ORF">GM418_12730</name>
</gene>
<feature type="chain" id="PRO_5026214893" description="peptidylprolyl isomerase" evidence="4">
    <location>
        <begin position="22"/>
        <end position="441"/>
    </location>
</feature>
<sequence>MKNLVTFLFILLILLSCNSQKKKTADKPEPQKQTQTENNEDAVWKKVLSSVVNIDTYDENRILESGQGFFIAEDLIATKYSLVNQANKVWVTPFDEDKKYLADKYVAVDRINDIIILKIDSLKRNPIELFGGNAPNSAKTLYISSNSGKTLQLFTGKVLNLTTLQGSYVYRITNRIRKSIFGTPIFVSNHKAIGIAFAAVDNFEMQSFVIPSTYIADLLKNKNLPATLESLRSHSNKEIAVENMKIKGLVLETDMGDITIRLINETPVYRDNFIKLTKEHFFDSLLIHRVIADFGIQSGAADSRYAKKGNSVGYKGPGYTLPANIVPGLYHKRGVIGSPRKPDTQNQRRRSEGSQFYIVSGRKYIDEELDELEKQNEIKFTAEQRRIYKTIGGAPHLDGSYTIFGEVTSGMEVVDKIVKVKTDTKWRPVEDIRLKNIRILK</sequence>
<protein>
    <recommendedName>
        <fullName evidence="1">peptidylprolyl isomerase</fullName>
        <ecNumber evidence="1">5.2.1.8</ecNumber>
    </recommendedName>
</protein>
<evidence type="ECO:0000256" key="4">
    <source>
        <dbReference type="SAM" id="SignalP"/>
    </source>
</evidence>
<dbReference type="InterPro" id="IPR002130">
    <property type="entry name" value="Cyclophilin-type_PPIase_dom"/>
</dbReference>
<dbReference type="GO" id="GO:0003755">
    <property type="term" value="F:peptidyl-prolyl cis-trans isomerase activity"/>
    <property type="evidence" value="ECO:0007669"/>
    <property type="project" value="UniProtKB-KW"/>
</dbReference>
<dbReference type="EMBL" id="CP046401">
    <property type="protein sequence ID" value="QGY44493.1"/>
    <property type="molecule type" value="Genomic_DNA"/>
</dbReference>
<organism evidence="6 7">
    <name type="scientific">Maribellus comscasis</name>
    <dbReference type="NCBI Taxonomy" id="2681766"/>
    <lineage>
        <taxon>Bacteria</taxon>
        <taxon>Pseudomonadati</taxon>
        <taxon>Bacteroidota</taxon>
        <taxon>Bacteroidia</taxon>
        <taxon>Marinilabiliales</taxon>
        <taxon>Prolixibacteraceae</taxon>
        <taxon>Maribellus</taxon>
    </lineage>
</organism>
<dbReference type="PROSITE" id="PS51257">
    <property type="entry name" value="PROKAR_LIPOPROTEIN"/>
    <property type="match status" value="1"/>
</dbReference>
<dbReference type="Gene3D" id="2.40.10.120">
    <property type="match status" value="1"/>
</dbReference>
<reference evidence="6 7" key="1">
    <citation type="submission" date="2019-11" db="EMBL/GenBank/DDBJ databases">
        <authorList>
            <person name="Zheng R.K."/>
            <person name="Sun C.M."/>
        </authorList>
    </citation>
    <scope>NUCLEOTIDE SEQUENCE [LARGE SCALE GENOMIC DNA]</scope>
    <source>
        <strain evidence="6 7">WC007</strain>
    </source>
</reference>
<keyword evidence="7" id="KW-1185">Reference proteome</keyword>
<keyword evidence="4" id="KW-0732">Signal</keyword>
<dbReference type="Gene3D" id="2.40.100.10">
    <property type="entry name" value="Cyclophilin-like"/>
    <property type="match status" value="1"/>
</dbReference>
<evidence type="ECO:0000313" key="6">
    <source>
        <dbReference type="EMBL" id="QGY44493.1"/>
    </source>
</evidence>
<keyword evidence="2" id="KW-0697">Rotamase</keyword>
<keyword evidence="3 6" id="KW-0413">Isomerase</keyword>
<dbReference type="AlphaFoldDB" id="A0A6I6JZA5"/>
<dbReference type="EC" id="5.2.1.8" evidence="1"/>
<dbReference type="PANTHER" id="PTHR45625:SF4">
    <property type="entry name" value="PEPTIDYLPROLYL ISOMERASE DOMAIN AND WD REPEAT-CONTAINING PROTEIN 1"/>
    <property type="match status" value="1"/>
</dbReference>
<dbReference type="InterPro" id="IPR029000">
    <property type="entry name" value="Cyclophilin-like_dom_sf"/>
</dbReference>
<dbReference type="SUPFAM" id="SSF50891">
    <property type="entry name" value="Cyclophilin-like"/>
    <property type="match status" value="1"/>
</dbReference>
<feature type="signal peptide" evidence="4">
    <location>
        <begin position="1"/>
        <end position="21"/>
    </location>
</feature>
<dbReference type="SUPFAM" id="SSF50494">
    <property type="entry name" value="Trypsin-like serine proteases"/>
    <property type="match status" value="1"/>
</dbReference>
<evidence type="ECO:0000259" key="5">
    <source>
        <dbReference type="PROSITE" id="PS50072"/>
    </source>
</evidence>
<evidence type="ECO:0000256" key="3">
    <source>
        <dbReference type="ARBA" id="ARBA00023235"/>
    </source>
</evidence>
<proteinExistence type="predicted"/>
<evidence type="ECO:0000313" key="7">
    <source>
        <dbReference type="Proteomes" id="UP000428260"/>
    </source>
</evidence>
<dbReference type="CDD" id="cd00317">
    <property type="entry name" value="cyclophilin"/>
    <property type="match status" value="1"/>
</dbReference>
<name>A0A6I6JZA5_9BACT</name>
<dbReference type="RefSeq" id="WP_158866788.1">
    <property type="nucleotide sequence ID" value="NZ_CP046401.1"/>
</dbReference>
<feature type="domain" description="PPIase cyclophilin-type" evidence="5">
    <location>
        <begin position="252"/>
        <end position="439"/>
    </location>
</feature>
<dbReference type="PROSITE" id="PS50072">
    <property type="entry name" value="CSA_PPIASE_2"/>
    <property type="match status" value="1"/>
</dbReference>
<dbReference type="InterPro" id="IPR044666">
    <property type="entry name" value="Cyclophilin_A-like"/>
</dbReference>
<dbReference type="Proteomes" id="UP000428260">
    <property type="component" value="Chromosome"/>
</dbReference>
<accession>A0A6I6JZA5</accession>
<dbReference type="InterPro" id="IPR009003">
    <property type="entry name" value="Peptidase_S1_PA"/>
</dbReference>
<dbReference type="KEGG" id="mcos:GM418_12730"/>
<dbReference type="Pfam" id="PF00160">
    <property type="entry name" value="Pro_isomerase"/>
    <property type="match status" value="1"/>
</dbReference>
<evidence type="ECO:0000256" key="2">
    <source>
        <dbReference type="ARBA" id="ARBA00023110"/>
    </source>
</evidence>